<dbReference type="Proteomes" id="UP000075903">
    <property type="component" value="Unassembled WGS sequence"/>
</dbReference>
<evidence type="ECO:0000313" key="3">
    <source>
        <dbReference type="Proteomes" id="UP000075903"/>
    </source>
</evidence>
<organism evidence="2 3">
    <name type="scientific">Anopheles merus</name>
    <name type="common">Mosquito</name>
    <dbReference type="NCBI Taxonomy" id="30066"/>
    <lineage>
        <taxon>Eukaryota</taxon>
        <taxon>Metazoa</taxon>
        <taxon>Ecdysozoa</taxon>
        <taxon>Arthropoda</taxon>
        <taxon>Hexapoda</taxon>
        <taxon>Insecta</taxon>
        <taxon>Pterygota</taxon>
        <taxon>Neoptera</taxon>
        <taxon>Endopterygota</taxon>
        <taxon>Diptera</taxon>
        <taxon>Nematocera</taxon>
        <taxon>Culicoidea</taxon>
        <taxon>Culicidae</taxon>
        <taxon>Anophelinae</taxon>
        <taxon>Anopheles</taxon>
    </lineage>
</organism>
<dbReference type="AlphaFoldDB" id="A0A182UN05"/>
<name>A0A182UN05_ANOME</name>
<dbReference type="VEuPathDB" id="VectorBase:AMEM000669"/>
<reference evidence="2" key="1">
    <citation type="submission" date="2020-05" db="UniProtKB">
        <authorList>
            <consortium name="EnsemblMetazoa"/>
        </authorList>
    </citation>
    <scope>IDENTIFICATION</scope>
    <source>
        <strain evidence="2">MAF</strain>
    </source>
</reference>
<protein>
    <submittedName>
        <fullName evidence="2">Uncharacterized protein</fullName>
    </submittedName>
</protein>
<sequence length="109" mass="11841">MIFTPDSARQFSGRGRGQVLERARVCGSNPVSCSSASASIGMPSLEMLSYMPLGPPPPPPPPPARNGEAGQPYGSMPVVSTRPALSARTFDVFKRHYYYQSAHMKKEKQ</sequence>
<evidence type="ECO:0000256" key="1">
    <source>
        <dbReference type="SAM" id="MobiDB-lite"/>
    </source>
</evidence>
<accession>A0A182UN05</accession>
<feature type="region of interest" description="Disordered" evidence="1">
    <location>
        <begin position="47"/>
        <end position="80"/>
    </location>
</feature>
<evidence type="ECO:0000313" key="2">
    <source>
        <dbReference type="EnsemblMetazoa" id="AMEM000669-PA"/>
    </source>
</evidence>
<proteinExistence type="predicted"/>
<keyword evidence="3" id="KW-1185">Reference proteome</keyword>
<dbReference type="EnsemblMetazoa" id="AMEM000669-RA">
    <property type="protein sequence ID" value="AMEM000669-PA"/>
    <property type="gene ID" value="AMEM000669"/>
</dbReference>
<feature type="compositionally biased region" description="Pro residues" evidence="1">
    <location>
        <begin position="53"/>
        <end position="64"/>
    </location>
</feature>